<comment type="caution">
    <text evidence="2">The sequence shown here is derived from an EMBL/GenBank/DDBJ whole genome shotgun (WGS) entry which is preliminary data.</text>
</comment>
<dbReference type="Proteomes" id="UP000323142">
    <property type="component" value="Unassembled WGS sequence"/>
</dbReference>
<accession>A0A5B2VWJ1</accession>
<sequence>MTTDTSLRILHVLRAPVGGLFRHVVDLAREQAARGHQVGLFCDASTGGERAEAILAELAPALALGVVRVPMRRNPHPSDLVALLALRRAYLDLEPDVLHGHGSKGGAYARLVTAPSRDARTIRAYTPHGGSFNYQPGTPLHRLYMAAEGLLARRTDVFLFESNFIAGRFRAYVGETDRLVRVVLNGIGEAEFAPIQACPNQGDLVYVGELRAAKGVDTLIEAMGLLQRRGRRVTLHAIGSGPDEAALRAHAERVGVADNISFAGAMPIRHALGRGRVMVVPSRAESLPYVILEAAAAAEPLVSTGVGGIPEIFGPHAGALIPADDPEALAAAILAKLDECPEARAAAAAALSAFVRGRFSLGQMVEGAIAGYRAARERRAIPAARPGFGAPVKASVNAGG</sequence>
<dbReference type="EMBL" id="VUOA01000003">
    <property type="protein sequence ID" value="KAA2244203.1"/>
    <property type="molecule type" value="Genomic_DNA"/>
</dbReference>
<reference evidence="2 3" key="2">
    <citation type="submission" date="2019-09" db="EMBL/GenBank/DDBJ databases">
        <authorList>
            <person name="Jin C."/>
        </authorList>
    </citation>
    <scope>NUCLEOTIDE SEQUENCE [LARGE SCALE GENOMIC DNA]</scope>
    <source>
        <strain evidence="2 3">BN140002</strain>
    </source>
</reference>
<organism evidence="2 3">
    <name type="scientific">Salinarimonas soli</name>
    <dbReference type="NCBI Taxonomy" id="1638099"/>
    <lineage>
        <taxon>Bacteria</taxon>
        <taxon>Pseudomonadati</taxon>
        <taxon>Pseudomonadota</taxon>
        <taxon>Alphaproteobacteria</taxon>
        <taxon>Hyphomicrobiales</taxon>
        <taxon>Salinarimonadaceae</taxon>
        <taxon>Salinarimonas</taxon>
    </lineage>
</organism>
<reference evidence="2 3" key="1">
    <citation type="submission" date="2019-09" db="EMBL/GenBank/DDBJ databases">
        <title>Salinarimonas rosea gen. nov., sp. nov., a new member of the a-2 subgroup of the Proteobacteria.</title>
        <authorList>
            <person name="Liu J."/>
        </authorList>
    </citation>
    <scope>NUCLEOTIDE SEQUENCE [LARGE SCALE GENOMIC DNA]</scope>
    <source>
        <strain evidence="2 3">BN140002</strain>
    </source>
</reference>
<dbReference type="GO" id="GO:0016757">
    <property type="term" value="F:glycosyltransferase activity"/>
    <property type="evidence" value="ECO:0007669"/>
    <property type="project" value="UniProtKB-ARBA"/>
</dbReference>
<dbReference type="PANTHER" id="PTHR12526:SF630">
    <property type="entry name" value="GLYCOSYLTRANSFERASE"/>
    <property type="match status" value="1"/>
</dbReference>
<gene>
    <name evidence="2" type="ORF">F0L46_00715</name>
</gene>
<dbReference type="Pfam" id="PF13439">
    <property type="entry name" value="Glyco_transf_4"/>
    <property type="match status" value="1"/>
</dbReference>
<dbReference type="AlphaFoldDB" id="A0A5B2VWJ1"/>
<dbReference type="Gene3D" id="3.40.50.2000">
    <property type="entry name" value="Glycogen Phosphorylase B"/>
    <property type="match status" value="2"/>
</dbReference>
<evidence type="ECO:0000313" key="3">
    <source>
        <dbReference type="Proteomes" id="UP000323142"/>
    </source>
</evidence>
<dbReference type="Pfam" id="PF13692">
    <property type="entry name" value="Glyco_trans_1_4"/>
    <property type="match status" value="1"/>
</dbReference>
<feature type="domain" description="Glycosyltransferase subfamily 4-like N-terminal" evidence="1">
    <location>
        <begin position="17"/>
        <end position="187"/>
    </location>
</feature>
<protein>
    <submittedName>
        <fullName evidence="2">Glycosyltransferase family 4 protein</fullName>
    </submittedName>
</protein>
<dbReference type="PANTHER" id="PTHR12526">
    <property type="entry name" value="GLYCOSYLTRANSFERASE"/>
    <property type="match status" value="1"/>
</dbReference>
<dbReference type="InterPro" id="IPR028098">
    <property type="entry name" value="Glyco_trans_4-like_N"/>
</dbReference>
<dbReference type="CDD" id="cd03801">
    <property type="entry name" value="GT4_PimA-like"/>
    <property type="match status" value="1"/>
</dbReference>
<evidence type="ECO:0000259" key="1">
    <source>
        <dbReference type="Pfam" id="PF13439"/>
    </source>
</evidence>
<proteinExistence type="predicted"/>
<dbReference type="OrthoDB" id="9806708at2"/>
<name>A0A5B2VWJ1_9HYPH</name>
<keyword evidence="2" id="KW-0808">Transferase</keyword>
<evidence type="ECO:0000313" key="2">
    <source>
        <dbReference type="EMBL" id="KAA2244203.1"/>
    </source>
</evidence>
<dbReference type="SUPFAM" id="SSF53756">
    <property type="entry name" value="UDP-Glycosyltransferase/glycogen phosphorylase"/>
    <property type="match status" value="1"/>
</dbReference>
<keyword evidence="3" id="KW-1185">Reference proteome</keyword>